<accession>A0A2N9L2U1</accession>
<evidence type="ECO:0000256" key="1">
    <source>
        <dbReference type="SAM" id="MobiDB-lite"/>
    </source>
</evidence>
<evidence type="ECO:0000256" key="2">
    <source>
        <dbReference type="SAM" id="SignalP"/>
    </source>
</evidence>
<sequence length="541" mass="59123">MIKWATLLLFAGTALPAMAARSLSVAELEQLLAANKGKSDGNIAHKLSAVELTERVSLARLARWEKNFNGRKTAEELMKLADSAAFLKPPAEDVIRDPAPDSETQTRMFDLAMEYVRKTFSRLPNFFATRATTHFEDMPSAEQAVTNAQSLPGHNMRPFGMSLGGPEAKPLHVTGKYSVTVAFRDGSEVHDAAGKGSKNEASPAGLTTYGEFGPMLGAVLEDASRGQVTWSHWEQEENETVAVFHYSVPEDRSNWMVGIPNGTKLEMVHPRYHGEIAIGPATGSILRLSAVAEMAPPHQPIEDAILVEYASVAIGDRTYICPVHGVAYSRVPVGDSEQAVQNSAAIVQTQLNDVSFTQYHLFGSDARIVPNETPETTPTPPKAAEPKRPSSERKLRCRRTFADKKLPPHALRRNCCTQLAHQRRESARLLRVSSRSATDMDSVRLARSPPQTGRARATGQRYRTHQFSSPPSPAGSIAISSPAISLRLLPAMPCRSPYMPAVESITPRICSSRFAHSRVIVFRSLARSASISVNFSTMDST</sequence>
<evidence type="ECO:0000313" key="4">
    <source>
        <dbReference type="Proteomes" id="UP000239735"/>
    </source>
</evidence>
<feature type="signal peptide" evidence="2">
    <location>
        <begin position="1"/>
        <end position="19"/>
    </location>
</feature>
<dbReference type="Proteomes" id="UP000239735">
    <property type="component" value="Unassembled WGS sequence"/>
</dbReference>
<gene>
    <name evidence="3" type="ORF">SBA5_1040005</name>
</gene>
<dbReference type="AlphaFoldDB" id="A0A2N9L2U1"/>
<protein>
    <submittedName>
        <fullName evidence="3">Uncharacterized protein</fullName>
    </submittedName>
</protein>
<keyword evidence="2" id="KW-0732">Signal</keyword>
<feature type="chain" id="PRO_5014821997" evidence="2">
    <location>
        <begin position="20"/>
        <end position="541"/>
    </location>
</feature>
<feature type="region of interest" description="Disordered" evidence="1">
    <location>
        <begin position="367"/>
        <end position="394"/>
    </location>
</feature>
<feature type="compositionally biased region" description="Basic and acidic residues" evidence="1">
    <location>
        <begin position="384"/>
        <end position="394"/>
    </location>
</feature>
<reference evidence="4" key="1">
    <citation type="submission" date="2018-02" db="EMBL/GenBank/DDBJ databases">
        <authorList>
            <person name="Hausmann B."/>
        </authorList>
    </citation>
    <scope>NUCLEOTIDE SEQUENCE [LARGE SCALE GENOMIC DNA]</scope>
    <source>
        <strain evidence="4">Peat soil MAG SbA5</strain>
    </source>
</reference>
<proteinExistence type="predicted"/>
<feature type="region of interest" description="Disordered" evidence="1">
    <location>
        <begin position="440"/>
        <end position="476"/>
    </location>
</feature>
<name>A0A2N9L2U1_9BACT</name>
<evidence type="ECO:0000313" key="3">
    <source>
        <dbReference type="EMBL" id="SPE17570.1"/>
    </source>
</evidence>
<dbReference type="EMBL" id="OKRB01000007">
    <property type="protein sequence ID" value="SPE17570.1"/>
    <property type="molecule type" value="Genomic_DNA"/>
</dbReference>
<organism evidence="3 4">
    <name type="scientific">Candidatus Sulfuritelmatomonas gaucii</name>
    <dbReference type="NCBI Taxonomy" id="2043161"/>
    <lineage>
        <taxon>Bacteria</taxon>
        <taxon>Pseudomonadati</taxon>
        <taxon>Acidobacteriota</taxon>
        <taxon>Terriglobia</taxon>
        <taxon>Terriglobales</taxon>
        <taxon>Acidobacteriaceae</taxon>
        <taxon>Candidatus Sulfuritelmatomonas</taxon>
    </lineage>
</organism>